<evidence type="ECO:0000313" key="4">
    <source>
        <dbReference type="EMBL" id="CAF3987935.1"/>
    </source>
</evidence>
<dbReference type="Proteomes" id="UP000663845">
    <property type="component" value="Unassembled WGS sequence"/>
</dbReference>
<dbReference type="Proteomes" id="UP000663844">
    <property type="component" value="Unassembled WGS sequence"/>
</dbReference>
<dbReference type="EMBL" id="CAJOAY010003723">
    <property type="protein sequence ID" value="CAF4036838.1"/>
    <property type="molecule type" value="Genomic_DNA"/>
</dbReference>
<evidence type="ECO:0000313" key="2">
    <source>
        <dbReference type="EMBL" id="CAF0992813.1"/>
    </source>
</evidence>
<dbReference type="Proteomes" id="UP000663891">
    <property type="component" value="Unassembled WGS sequence"/>
</dbReference>
<dbReference type="AlphaFoldDB" id="A0A815N0J6"/>
<comment type="caution">
    <text evidence="3">The sequence shown here is derived from an EMBL/GenBank/DDBJ whole genome shotgun (WGS) entry which is preliminary data.</text>
</comment>
<evidence type="ECO:0000313" key="6">
    <source>
        <dbReference type="EMBL" id="CAF4036838.1"/>
    </source>
</evidence>
<name>A0A815N0J6_9BILA</name>
<sequence length="256" mass="29594">MMDRISRLSTNQSTTEFFTCSTCTGTTAVSADDICDFCWYDFEATEDERRIVNESSVFRELSVHQWYAKLHVTKIPLSWLSPVTVMHILHDCFRVFLFKPAVERCLQTATNVFPDGVPWLRRLMRGSLPIILQSTVTDRIYKFSAGSNRTPVWYKITKDECDSKLKWSWTPYNPMTDNENTGWLPCPQLLVSEGSFTGQVPVAESIFIIMFLHTFRPDPPSEEMVNKRNSNLRIKNRVRDDVLKNFSNLTVKANKS</sequence>
<dbReference type="EMBL" id="CAJOAZ010003145">
    <property type="protein sequence ID" value="CAF3987935.1"/>
    <property type="molecule type" value="Genomic_DNA"/>
</dbReference>
<organism evidence="3 7">
    <name type="scientific">Adineta steineri</name>
    <dbReference type="NCBI Taxonomy" id="433720"/>
    <lineage>
        <taxon>Eukaryota</taxon>
        <taxon>Metazoa</taxon>
        <taxon>Spiralia</taxon>
        <taxon>Gnathifera</taxon>
        <taxon>Rotifera</taxon>
        <taxon>Eurotatoria</taxon>
        <taxon>Bdelloidea</taxon>
        <taxon>Adinetida</taxon>
        <taxon>Adinetidae</taxon>
        <taxon>Adineta</taxon>
    </lineage>
</organism>
<evidence type="ECO:0000313" key="3">
    <source>
        <dbReference type="EMBL" id="CAF1428448.1"/>
    </source>
</evidence>
<dbReference type="EMBL" id="CAJNOG010000055">
    <property type="protein sequence ID" value="CAF0855368.1"/>
    <property type="molecule type" value="Genomic_DNA"/>
</dbReference>
<dbReference type="Proteomes" id="UP000663868">
    <property type="component" value="Unassembled WGS sequence"/>
</dbReference>
<protein>
    <submittedName>
        <fullName evidence="3">Uncharacterized protein</fullName>
    </submittedName>
</protein>
<gene>
    <name evidence="3" type="ORF">IZO911_LOCUS41090</name>
    <name evidence="1" type="ORF">JYZ213_LOCUS8130</name>
    <name evidence="5" type="ORF">KXQ929_LOCUS27794</name>
    <name evidence="6" type="ORF">OKA104_LOCUS31915</name>
    <name evidence="4" type="ORF">OXD698_LOCUS28775</name>
    <name evidence="2" type="ORF">VCS650_LOCUS14292</name>
</gene>
<dbReference type="EMBL" id="CAJNOE010001498">
    <property type="protein sequence ID" value="CAF1428448.1"/>
    <property type="molecule type" value="Genomic_DNA"/>
</dbReference>
<dbReference type="OrthoDB" id="9983814at2759"/>
<dbReference type="EMBL" id="CAJNON010000119">
    <property type="protein sequence ID" value="CAF0992813.1"/>
    <property type="molecule type" value="Genomic_DNA"/>
</dbReference>
<evidence type="ECO:0000313" key="5">
    <source>
        <dbReference type="EMBL" id="CAF3989069.1"/>
    </source>
</evidence>
<dbReference type="Proteomes" id="UP000663881">
    <property type="component" value="Unassembled WGS sequence"/>
</dbReference>
<dbReference type="Proteomes" id="UP000663860">
    <property type="component" value="Unassembled WGS sequence"/>
</dbReference>
<reference evidence="3" key="1">
    <citation type="submission" date="2021-02" db="EMBL/GenBank/DDBJ databases">
        <authorList>
            <person name="Nowell W R."/>
        </authorList>
    </citation>
    <scope>NUCLEOTIDE SEQUENCE</scope>
</reference>
<dbReference type="EMBL" id="CAJOBB010002669">
    <property type="protein sequence ID" value="CAF3989069.1"/>
    <property type="molecule type" value="Genomic_DNA"/>
</dbReference>
<evidence type="ECO:0000313" key="1">
    <source>
        <dbReference type="EMBL" id="CAF0855368.1"/>
    </source>
</evidence>
<accession>A0A815N0J6</accession>
<proteinExistence type="predicted"/>
<evidence type="ECO:0000313" key="7">
    <source>
        <dbReference type="Proteomes" id="UP000663860"/>
    </source>
</evidence>